<feature type="signal peptide" evidence="1">
    <location>
        <begin position="1"/>
        <end position="24"/>
    </location>
</feature>
<evidence type="ECO:0000256" key="1">
    <source>
        <dbReference type="SAM" id="SignalP"/>
    </source>
</evidence>
<dbReference type="RefSeq" id="WP_311501931.1">
    <property type="nucleotide sequence ID" value="NZ_JAVRHK010000002.1"/>
</dbReference>
<dbReference type="InterPro" id="IPR024302">
    <property type="entry name" value="SusD-like"/>
</dbReference>
<dbReference type="EMBL" id="JAVRHK010000002">
    <property type="protein sequence ID" value="MDT0675459.1"/>
    <property type="molecule type" value="Genomic_DNA"/>
</dbReference>
<gene>
    <name evidence="2" type="ORF">RM539_02545</name>
</gene>
<evidence type="ECO:0000313" key="3">
    <source>
        <dbReference type="Proteomes" id="UP001262582"/>
    </source>
</evidence>
<proteinExistence type="predicted"/>
<comment type="caution">
    <text evidence="2">The sequence shown here is derived from an EMBL/GenBank/DDBJ whole genome shotgun (WGS) entry which is preliminary data.</text>
</comment>
<feature type="chain" id="PRO_5046707566" evidence="1">
    <location>
        <begin position="25"/>
        <end position="538"/>
    </location>
</feature>
<dbReference type="SUPFAM" id="SSF48452">
    <property type="entry name" value="TPR-like"/>
    <property type="match status" value="1"/>
</dbReference>
<evidence type="ECO:0000313" key="2">
    <source>
        <dbReference type="EMBL" id="MDT0675459.1"/>
    </source>
</evidence>
<dbReference type="InterPro" id="IPR011990">
    <property type="entry name" value="TPR-like_helical_dom_sf"/>
</dbReference>
<organism evidence="2 3">
    <name type="scientific">Autumnicola musiva</name>
    <dbReference type="NCBI Taxonomy" id="3075589"/>
    <lineage>
        <taxon>Bacteria</taxon>
        <taxon>Pseudomonadati</taxon>
        <taxon>Bacteroidota</taxon>
        <taxon>Flavobacteriia</taxon>
        <taxon>Flavobacteriales</taxon>
        <taxon>Flavobacteriaceae</taxon>
        <taxon>Autumnicola</taxon>
    </lineage>
</organism>
<dbReference type="Gene3D" id="1.25.40.390">
    <property type="match status" value="1"/>
</dbReference>
<accession>A0ABU3D1V1</accession>
<sequence length="538" mass="60295">MKIYKILNNKMPLIGALSALLFTACTDNFEDYNTNPYETTEEMLGYDNLSTGSFFVQMQRNVFPIAQQPEFGDEVYQTMQNLAGDVFSGYMGATNNWYSGANNTTYALIPQWYGQAFSRAFVDVMPAWNSIRNSAEEELPQVYAVATIVKIEALHRITDMYGPLPYLNFGSGALQNDYDSQQEIYYSFFDELNEAIEILTNFNIGSPDATVLDDYDYIYNGNVEQWIRFGNSLKLRLAIRIVDVDPSKAQTEAESAISHPMGVMTSASDIAALNRGDDFNYNHPLYIISHNFDDVRMGAEMESYLEGYNDPRIAQYFDPNQDGEYIGIRNGININSKSDYADGPFSNLNISANADIIWMNPAEVYFLRAEGNLRGWNMGGEARDLYEEGIRISFNISGASGNVEAYLSDGTSQPIGYTDPVSNGNSVGASSDLVSDITIQWDDMASFEKNLERIITQKWIAIYPDGQEAWSEFRRTGYPHVFPVVINNSGGLISTSEQIRRLPFPSQEYQNNSAGVNVGVSLLRGADNGGTRLWWDVN</sequence>
<keyword evidence="1" id="KW-0732">Signal</keyword>
<keyword evidence="3" id="KW-1185">Reference proteome</keyword>
<protein>
    <submittedName>
        <fullName evidence="2">RagB/SusD family nutrient uptake outer membrane protein</fullName>
    </submittedName>
</protein>
<name>A0ABU3D1V1_9FLAO</name>
<dbReference type="Pfam" id="PF12741">
    <property type="entry name" value="SusD-like"/>
    <property type="match status" value="1"/>
</dbReference>
<dbReference type="PROSITE" id="PS51257">
    <property type="entry name" value="PROKAR_LIPOPROTEIN"/>
    <property type="match status" value="1"/>
</dbReference>
<reference evidence="2 3" key="1">
    <citation type="submission" date="2023-09" db="EMBL/GenBank/DDBJ databases">
        <authorList>
            <person name="Rey-Velasco X."/>
        </authorList>
    </citation>
    <scope>NUCLEOTIDE SEQUENCE [LARGE SCALE GENOMIC DNA]</scope>
    <source>
        <strain evidence="2 3">F117</strain>
    </source>
</reference>
<dbReference type="Proteomes" id="UP001262582">
    <property type="component" value="Unassembled WGS sequence"/>
</dbReference>